<reference evidence="4 5" key="1">
    <citation type="submission" date="2019-05" db="EMBL/GenBank/DDBJ databases">
        <authorList>
            <person name="Qu J.-H."/>
        </authorList>
    </citation>
    <scope>NUCLEOTIDE SEQUENCE [LARGE SCALE GENOMIC DNA]</scope>
    <source>
        <strain evidence="4 5">NS28</strain>
    </source>
</reference>
<dbReference type="OrthoDB" id="7631574at2"/>
<dbReference type="InterPro" id="IPR011006">
    <property type="entry name" value="CheY-like_superfamily"/>
</dbReference>
<dbReference type="GO" id="GO:0000160">
    <property type="term" value="P:phosphorelay signal transduction system"/>
    <property type="evidence" value="ECO:0007669"/>
    <property type="project" value="InterPro"/>
</dbReference>
<comment type="caution">
    <text evidence="4">The sequence shown here is derived from an EMBL/GenBank/DDBJ whole genome shotgun (WGS) entry which is preliminary data.</text>
</comment>
<dbReference type="Proteomes" id="UP000323994">
    <property type="component" value="Unassembled WGS sequence"/>
</dbReference>
<organism evidence="4 5">
    <name type="scientific">Dyadobacter flavalbus</name>
    <dbReference type="NCBI Taxonomy" id="2579942"/>
    <lineage>
        <taxon>Bacteria</taxon>
        <taxon>Pseudomonadati</taxon>
        <taxon>Bacteroidota</taxon>
        <taxon>Cytophagia</taxon>
        <taxon>Cytophagales</taxon>
        <taxon>Spirosomataceae</taxon>
        <taxon>Dyadobacter</taxon>
    </lineage>
</organism>
<dbReference type="SUPFAM" id="SSF52172">
    <property type="entry name" value="CheY-like"/>
    <property type="match status" value="1"/>
</dbReference>
<dbReference type="PROSITE" id="PS50110">
    <property type="entry name" value="RESPONSE_REGULATORY"/>
    <property type="match status" value="1"/>
</dbReference>
<proteinExistence type="predicted"/>
<dbReference type="EMBL" id="VBSN01000027">
    <property type="protein sequence ID" value="KAA6440338.1"/>
    <property type="molecule type" value="Genomic_DNA"/>
</dbReference>
<dbReference type="PANTHER" id="PTHR44591">
    <property type="entry name" value="STRESS RESPONSE REGULATOR PROTEIN 1"/>
    <property type="match status" value="1"/>
</dbReference>
<accession>A0A5M8QY87</accession>
<dbReference type="RefSeq" id="WP_139011351.1">
    <property type="nucleotide sequence ID" value="NZ_VBSN01000027.1"/>
</dbReference>
<feature type="modified residue" description="4-aspartylphosphate" evidence="2">
    <location>
        <position position="60"/>
    </location>
</feature>
<keyword evidence="5" id="KW-1185">Reference proteome</keyword>
<dbReference type="InterPro" id="IPR001789">
    <property type="entry name" value="Sig_transdc_resp-reg_receiver"/>
</dbReference>
<name>A0A5M8QY87_9BACT</name>
<dbReference type="InterPro" id="IPR050595">
    <property type="entry name" value="Bact_response_regulator"/>
</dbReference>
<dbReference type="Gene3D" id="3.40.50.2300">
    <property type="match status" value="1"/>
</dbReference>
<protein>
    <submittedName>
        <fullName evidence="4">Response regulator</fullName>
    </submittedName>
</protein>
<sequence length="132" mass="14913">MEGNVTCLLIDDDADDQELFQYALKQVFPDVNCTFASSGPEAVNILKDDHYAIPDYIFMDWHMPYMDANECIPLLRNAAELEETSIFILSGIEPLITQETINDLGIKRILKKQPSIESLSDELFKAIKEAGQ</sequence>
<dbReference type="PANTHER" id="PTHR44591:SF3">
    <property type="entry name" value="RESPONSE REGULATORY DOMAIN-CONTAINING PROTEIN"/>
    <property type="match status" value="1"/>
</dbReference>
<evidence type="ECO:0000259" key="3">
    <source>
        <dbReference type="PROSITE" id="PS50110"/>
    </source>
</evidence>
<dbReference type="SMART" id="SM00448">
    <property type="entry name" value="REC"/>
    <property type="match status" value="1"/>
</dbReference>
<keyword evidence="1 2" id="KW-0597">Phosphoprotein</keyword>
<evidence type="ECO:0000313" key="5">
    <source>
        <dbReference type="Proteomes" id="UP000323994"/>
    </source>
</evidence>
<evidence type="ECO:0000256" key="2">
    <source>
        <dbReference type="PROSITE-ProRule" id="PRU00169"/>
    </source>
</evidence>
<evidence type="ECO:0000256" key="1">
    <source>
        <dbReference type="ARBA" id="ARBA00022553"/>
    </source>
</evidence>
<evidence type="ECO:0000313" key="4">
    <source>
        <dbReference type="EMBL" id="KAA6440338.1"/>
    </source>
</evidence>
<feature type="domain" description="Response regulatory" evidence="3">
    <location>
        <begin position="6"/>
        <end position="127"/>
    </location>
</feature>
<gene>
    <name evidence="4" type="ORF">FEM33_06960</name>
</gene>
<dbReference type="AlphaFoldDB" id="A0A5M8QY87"/>
<dbReference type="Pfam" id="PF00072">
    <property type="entry name" value="Response_reg"/>
    <property type="match status" value="1"/>
</dbReference>